<evidence type="ECO:0000313" key="1">
    <source>
        <dbReference type="EMBL" id="NML76224.1"/>
    </source>
</evidence>
<comment type="caution">
    <text evidence="1">The sequence shown here is derived from an EMBL/GenBank/DDBJ whole genome shotgun (WGS) entry which is preliminary data.</text>
</comment>
<dbReference type="AlphaFoldDB" id="A0A7Y0AZ75"/>
<sequence length="124" mass="13203">MPANILMVILIALPQGGVSASFVNVDALEECESRLGRIRPVLEQASDTLLHAGCHLSTAQFSLFDHDPPVDAPRFPYEITIKGASAEVRRLAEGDDCDSSGANRGEMAFALCATSTQELISTGQ</sequence>
<protein>
    <submittedName>
        <fullName evidence="1">Uncharacterized protein</fullName>
    </submittedName>
</protein>
<dbReference type="RefSeq" id="WP_169594632.1">
    <property type="nucleotide sequence ID" value="NZ_JABBGK010000005.1"/>
</dbReference>
<dbReference type="Proteomes" id="UP000541470">
    <property type="component" value="Unassembled WGS sequence"/>
</dbReference>
<evidence type="ECO:0000313" key="2">
    <source>
        <dbReference type="Proteomes" id="UP000541470"/>
    </source>
</evidence>
<dbReference type="EMBL" id="JABBGK010000005">
    <property type="protein sequence ID" value="NML76224.1"/>
    <property type="molecule type" value="Genomic_DNA"/>
</dbReference>
<accession>A0A7Y0AZ75</accession>
<proteinExistence type="predicted"/>
<name>A0A7Y0AZ75_9HYPH</name>
<keyword evidence="2" id="KW-1185">Reference proteome</keyword>
<gene>
    <name evidence="1" type="ORF">HHL25_18995</name>
</gene>
<reference evidence="1 2" key="1">
    <citation type="submission" date="2020-04" db="EMBL/GenBank/DDBJ databases">
        <title>Rhizobium sp. S-51 isolated from soil.</title>
        <authorList>
            <person name="Dahal R.H."/>
        </authorList>
    </citation>
    <scope>NUCLEOTIDE SEQUENCE [LARGE SCALE GENOMIC DNA]</scope>
    <source>
        <strain evidence="1 2">S-51</strain>
    </source>
</reference>
<organism evidence="1 2">
    <name type="scientific">Rhizobium terricola</name>
    <dbReference type="NCBI Taxonomy" id="2728849"/>
    <lineage>
        <taxon>Bacteria</taxon>
        <taxon>Pseudomonadati</taxon>
        <taxon>Pseudomonadota</taxon>
        <taxon>Alphaproteobacteria</taxon>
        <taxon>Hyphomicrobiales</taxon>
        <taxon>Rhizobiaceae</taxon>
        <taxon>Rhizobium/Agrobacterium group</taxon>
        <taxon>Rhizobium</taxon>
    </lineage>
</organism>